<reference evidence="1" key="1">
    <citation type="submission" date="2023-10" db="EMBL/GenBank/DDBJ databases">
        <authorList>
            <person name="Hackl T."/>
        </authorList>
    </citation>
    <scope>NUCLEOTIDE SEQUENCE</scope>
</reference>
<evidence type="ECO:0000313" key="2">
    <source>
        <dbReference type="Proteomes" id="UP001295740"/>
    </source>
</evidence>
<gene>
    <name evidence="1" type="ORF">KHLLAP_LOCUS10712</name>
</gene>
<name>A0AAI8VTA4_9PEZI</name>
<protein>
    <submittedName>
        <fullName evidence="1">Uu.00g061440.m01.CDS01</fullName>
    </submittedName>
</protein>
<organism evidence="1 2">
    <name type="scientific">Anthostomella pinea</name>
    <dbReference type="NCBI Taxonomy" id="933095"/>
    <lineage>
        <taxon>Eukaryota</taxon>
        <taxon>Fungi</taxon>
        <taxon>Dikarya</taxon>
        <taxon>Ascomycota</taxon>
        <taxon>Pezizomycotina</taxon>
        <taxon>Sordariomycetes</taxon>
        <taxon>Xylariomycetidae</taxon>
        <taxon>Xylariales</taxon>
        <taxon>Xylariaceae</taxon>
        <taxon>Anthostomella</taxon>
    </lineage>
</organism>
<dbReference type="EMBL" id="CAUWAG010000013">
    <property type="protein sequence ID" value="CAJ2510244.1"/>
    <property type="molecule type" value="Genomic_DNA"/>
</dbReference>
<dbReference type="Proteomes" id="UP001295740">
    <property type="component" value="Unassembled WGS sequence"/>
</dbReference>
<comment type="caution">
    <text evidence="1">The sequence shown here is derived from an EMBL/GenBank/DDBJ whole genome shotgun (WGS) entry which is preliminary data.</text>
</comment>
<proteinExistence type="predicted"/>
<dbReference type="AlphaFoldDB" id="A0AAI8VTA4"/>
<sequence length="74" mass="8582">MDEVDHASKLRVRDPAGLIVVSFVGFNFPFLKEASPSEVHVQLFLHEAKAKRQELWLMRMSREDQKPPCISLKF</sequence>
<keyword evidence="2" id="KW-1185">Reference proteome</keyword>
<evidence type="ECO:0000313" key="1">
    <source>
        <dbReference type="EMBL" id="CAJ2510244.1"/>
    </source>
</evidence>
<accession>A0AAI8VTA4</accession>